<feature type="non-terminal residue" evidence="3">
    <location>
        <position position="209"/>
    </location>
</feature>
<dbReference type="PANTHER" id="PTHR45168:SF4">
    <property type="entry name" value="SIMILAR TO DNAJ HOMOLOG SUBFAMILY B MEMBER 6 (HEAT SHOCK PROTEIN J2) (HSJ-2) (MRJ) (MDJ4)"/>
    <property type="match status" value="1"/>
</dbReference>
<reference evidence="3" key="1">
    <citation type="submission" date="2022-12" db="EMBL/GenBank/DDBJ databases">
        <title>Bird 10,000 Genomes (B10K) Project - Family phase.</title>
        <authorList>
            <person name="Zhang G."/>
        </authorList>
    </citation>
    <scope>NUCLEOTIDE SEQUENCE</scope>
    <source>
        <strain evidence="3">B10K-CU-030-46</strain>
        <tissue evidence="3">Muscle</tissue>
    </source>
</reference>
<dbReference type="EMBL" id="VWPS01000120">
    <property type="protein sequence ID" value="NXE91484.1"/>
    <property type="molecule type" value="Genomic_DNA"/>
</dbReference>
<dbReference type="InterPro" id="IPR018253">
    <property type="entry name" value="DnaJ_domain_CS"/>
</dbReference>
<comment type="caution">
    <text evidence="3">The sequence shown here is derived from an EMBL/GenBank/DDBJ whole genome shotgun (WGS) entry which is preliminary data.</text>
</comment>
<dbReference type="GO" id="GO:0051082">
    <property type="term" value="F:unfolded protein binding"/>
    <property type="evidence" value="ECO:0007669"/>
    <property type="project" value="InterPro"/>
</dbReference>
<organism evidence="3">
    <name type="scientific">Menura novaehollandiae</name>
    <name type="common">superb lyrebird</name>
    <dbReference type="NCBI Taxonomy" id="47692"/>
    <lineage>
        <taxon>Eukaryota</taxon>
        <taxon>Metazoa</taxon>
        <taxon>Chordata</taxon>
        <taxon>Craniata</taxon>
        <taxon>Vertebrata</taxon>
        <taxon>Euteleostomi</taxon>
        <taxon>Archelosauria</taxon>
        <taxon>Archosauria</taxon>
        <taxon>Dinosauria</taxon>
        <taxon>Saurischia</taxon>
        <taxon>Theropoda</taxon>
        <taxon>Coelurosauria</taxon>
        <taxon>Aves</taxon>
        <taxon>Neognathae</taxon>
        <taxon>Neoaves</taxon>
        <taxon>Telluraves</taxon>
        <taxon>Australaves</taxon>
        <taxon>Passeriformes</taxon>
        <taxon>Menuridae</taxon>
        <taxon>Menura</taxon>
    </lineage>
</organism>
<name>A0AA97MGN1_9PASS</name>
<feature type="non-terminal residue" evidence="3">
    <location>
        <position position="1"/>
    </location>
</feature>
<proteinExistence type="predicted"/>
<dbReference type="PROSITE" id="PS00636">
    <property type="entry name" value="DNAJ_1"/>
    <property type="match status" value="1"/>
</dbReference>
<feature type="domain" description="J" evidence="2">
    <location>
        <begin position="3"/>
        <end position="69"/>
    </location>
</feature>
<dbReference type="GO" id="GO:0030544">
    <property type="term" value="F:Hsp70 protein binding"/>
    <property type="evidence" value="ECO:0007669"/>
    <property type="project" value="InterPro"/>
</dbReference>
<evidence type="ECO:0000256" key="1">
    <source>
        <dbReference type="ARBA" id="ARBA00023186"/>
    </source>
</evidence>
<dbReference type="Proteomes" id="UP000521578">
    <property type="component" value="Unassembled WGS sequence"/>
</dbReference>
<dbReference type="PANTHER" id="PTHR45168">
    <property type="entry name" value="DNAJ HOMOLOG SUBFAMILY B MEMBER 2"/>
    <property type="match status" value="1"/>
</dbReference>
<sequence>MVDYYKVLGLQKSASQDDIKKSYHKLALRWHPDKNPRKKKEAEKRFKEIVEAYEVLSDPQKRSLYDKSVEESRDHRERATVDFNSFSDSYHVVPHQEELFEKMYPFVRIFWNPFDIRINGETWYNTSERGGSSRESFMRWNSFCPKGHPTSFFAENTAGPYGVRTVITTTEAINGKTITTRKILEETKGAGEDGQLKFVIINRKDCLNS</sequence>
<accession>A0AA97MGN1</accession>
<evidence type="ECO:0000313" key="3">
    <source>
        <dbReference type="EMBL" id="NXE91484.1"/>
    </source>
</evidence>
<dbReference type="SUPFAM" id="SSF46565">
    <property type="entry name" value="Chaperone J-domain"/>
    <property type="match status" value="1"/>
</dbReference>
<dbReference type="PRINTS" id="PR00625">
    <property type="entry name" value="JDOMAIN"/>
</dbReference>
<dbReference type="InterPro" id="IPR036869">
    <property type="entry name" value="J_dom_sf"/>
</dbReference>
<gene>
    <name evidence="3" type="primary">Dnajb8</name>
    <name evidence="3" type="ORF">MENNOV_R09362</name>
</gene>
<dbReference type="Gene3D" id="1.10.287.110">
    <property type="entry name" value="DnaJ domain"/>
    <property type="match status" value="1"/>
</dbReference>
<dbReference type="SMART" id="SM00271">
    <property type="entry name" value="DnaJ"/>
    <property type="match status" value="1"/>
</dbReference>
<evidence type="ECO:0000259" key="2">
    <source>
        <dbReference type="PROSITE" id="PS50076"/>
    </source>
</evidence>
<dbReference type="AlphaFoldDB" id="A0AA97MGN1"/>
<evidence type="ECO:0000313" key="4">
    <source>
        <dbReference type="Proteomes" id="UP000521578"/>
    </source>
</evidence>
<keyword evidence="1" id="KW-0143">Chaperone</keyword>
<dbReference type="InterPro" id="IPR001623">
    <property type="entry name" value="DnaJ_domain"/>
</dbReference>
<dbReference type="PROSITE" id="PS50076">
    <property type="entry name" value="DNAJ_2"/>
    <property type="match status" value="1"/>
</dbReference>
<dbReference type="Pfam" id="PF00226">
    <property type="entry name" value="DnaJ"/>
    <property type="match status" value="1"/>
</dbReference>
<keyword evidence="4" id="KW-1185">Reference proteome</keyword>
<protein>
    <submittedName>
        <fullName evidence="3">DNJB8 protein</fullName>
    </submittedName>
</protein>
<dbReference type="InterPro" id="IPR043183">
    <property type="entry name" value="DNJB2/6-like"/>
</dbReference>
<dbReference type="CDD" id="cd06257">
    <property type="entry name" value="DnaJ"/>
    <property type="match status" value="1"/>
</dbReference>